<dbReference type="EMBL" id="JADKMY010000001">
    <property type="protein sequence ID" value="MBF4553592.1"/>
    <property type="molecule type" value="Genomic_DNA"/>
</dbReference>
<keyword evidence="3" id="KW-0808">Transferase</keyword>
<comment type="caution">
    <text evidence="9">The sequence shown here is derived from an EMBL/GenBank/DDBJ whole genome shotgun (WGS) entry which is preliminary data.</text>
</comment>
<keyword evidence="5 8" id="KW-1133">Transmembrane helix</keyword>
<keyword evidence="10" id="KW-1185">Reference proteome</keyword>
<evidence type="ECO:0000256" key="8">
    <source>
        <dbReference type="SAM" id="Phobius"/>
    </source>
</evidence>
<evidence type="ECO:0000256" key="5">
    <source>
        <dbReference type="ARBA" id="ARBA00022989"/>
    </source>
</evidence>
<reference evidence="9 10" key="1">
    <citation type="submission" date="2020-10" db="EMBL/GenBank/DDBJ databases">
        <title>Novel species in genus Corynebacterium.</title>
        <authorList>
            <person name="Zhang G."/>
        </authorList>
    </citation>
    <scope>NUCLEOTIDE SEQUENCE [LARGE SCALE GENOMIC DNA]</scope>
    <source>
        <strain evidence="9 10">DSM 45110</strain>
    </source>
</reference>
<feature type="transmembrane region" description="Helical" evidence="8">
    <location>
        <begin position="274"/>
        <end position="291"/>
    </location>
</feature>
<comment type="similarity">
    <text evidence="7">Belongs to the MptA/B family.</text>
</comment>
<feature type="transmembrane region" description="Helical" evidence="8">
    <location>
        <begin position="408"/>
        <end position="428"/>
    </location>
</feature>
<feature type="transmembrane region" description="Helical" evidence="8">
    <location>
        <begin position="503"/>
        <end position="520"/>
    </location>
</feature>
<name>A0ABR9ZJI1_9CORY</name>
<keyword evidence="6 8" id="KW-0472">Membrane</keyword>
<dbReference type="RefSeq" id="WP_194556377.1">
    <property type="nucleotide sequence ID" value="NZ_JADKMY010000001.1"/>
</dbReference>
<evidence type="ECO:0000256" key="2">
    <source>
        <dbReference type="ARBA" id="ARBA00022676"/>
    </source>
</evidence>
<feature type="transmembrane region" description="Helical" evidence="8">
    <location>
        <begin position="532"/>
        <end position="553"/>
    </location>
</feature>
<dbReference type="NCBIfam" id="NF038066">
    <property type="entry name" value="MptB"/>
    <property type="match status" value="1"/>
</dbReference>
<feature type="transmembrane region" description="Helical" evidence="8">
    <location>
        <begin position="114"/>
        <end position="137"/>
    </location>
</feature>
<feature type="transmembrane region" description="Helical" evidence="8">
    <location>
        <begin position="468"/>
        <end position="491"/>
    </location>
</feature>
<protein>
    <submittedName>
        <fullName evidence="9">Polyprenol phosphomannose-dependent alpha 1,6 mannosyltransferase MptB</fullName>
    </submittedName>
</protein>
<dbReference type="Pfam" id="PF26314">
    <property type="entry name" value="MptA_B_family"/>
    <property type="match status" value="1"/>
</dbReference>
<feature type="transmembrane region" description="Helical" evidence="8">
    <location>
        <begin position="435"/>
        <end position="456"/>
    </location>
</feature>
<evidence type="ECO:0000256" key="1">
    <source>
        <dbReference type="ARBA" id="ARBA00004141"/>
    </source>
</evidence>
<feature type="transmembrane region" description="Helical" evidence="8">
    <location>
        <begin position="149"/>
        <end position="170"/>
    </location>
</feature>
<feature type="transmembrane region" description="Helical" evidence="8">
    <location>
        <begin position="239"/>
        <end position="262"/>
    </location>
</feature>
<evidence type="ECO:0000313" key="9">
    <source>
        <dbReference type="EMBL" id="MBF4553592.1"/>
    </source>
</evidence>
<organism evidence="9 10">
    <name type="scientific">Corynebacterium suicordis DSM 45110</name>
    <dbReference type="NCBI Taxonomy" id="1121369"/>
    <lineage>
        <taxon>Bacteria</taxon>
        <taxon>Bacillati</taxon>
        <taxon>Actinomycetota</taxon>
        <taxon>Actinomycetes</taxon>
        <taxon>Mycobacteriales</taxon>
        <taxon>Corynebacteriaceae</taxon>
        <taxon>Corynebacterium</taxon>
    </lineage>
</organism>
<sequence>MASKTPRAVAPKIHPPKIHPLRALKSQLPQVGEAGSRSAALHEDRSGGDTPYSANTWPIGPNHRLRLRISMILGTVGSIMIAIGGWGAGAWPVVDNPGWKLSWVVNLNRMLHSSTVLVFFGIGLLVIAWIFLARFCVETNRRAAELVPLSVLWRTFALWVLPLLFTAPLFTQDIYSYLAQGSIAARGWDPYSAGPVDLLGPQDPLARSVPLLWSHSPSPYGPTALGYGAVISWITQDQILWGVLLHRLVSVSGLVLASWALIRLARRCKVAPHTALWLGVLNPLAILHLVGGIHNEALMLGLMLAGLELVLRGTDDEPRPLISRWILIVMGLTLITSAGLVKVTAFLALGFAGVMIALWLGGKLRHLAISAMLCFVAAAIFSALLSLITGVGFGWITSQGGAVDIVSWMSVSSLAGLASSALGMLLGLGDHQESALALFRALGILVGLAWVTRMLWASFKRRIHPVGGLGVAMFCLVIFFPVVHPWYLLWAIFPLAAWANRDLFVYVVAGYSMAFSFFILPKGLSLPPGTVLYIYVMSAVIFGLFVAIAWALCKTRPQLAAALQTGQSWEGTQLKALRRPRKQVVS</sequence>
<evidence type="ECO:0000256" key="4">
    <source>
        <dbReference type="ARBA" id="ARBA00022692"/>
    </source>
</evidence>
<keyword evidence="4 8" id="KW-0812">Transmembrane</keyword>
<feature type="transmembrane region" description="Helical" evidence="8">
    <location>
        <begin position="373"/>
        <end position="396"/>
    </location>
</feature>
<keyword evidence="2 9" id="KW-0328">Glycosyltransferase</keyword>
<evidence type="ECO:0000256" key="6">
    <source>
        <dbReference type="ARBA" id="ARBA00023136"/>
    </source>
</evidence>
<proteinExistence type="inferred from homology"/>
<dbReference type="GO" id="GO:0016757">
    <property type="term" value="F:glycosyltransferase activity"/>
    <property type="evidence" value="ECO:0007669"/>
    <property type="project" value="UniProtKB-KW"/>
</dbReference>
<dbReference type="Proteomes" id="UP000635902">
    <property type="component" value="Unassembled WGS sequence"/>
</dbReference>
<feature type="transmembrane region" description="Helical" evidence="8">
    <location>
        <begin position="344"/>
        <end position="361"/>
    </location>
</feature>
<evidence type="ECO:0000256" key="3">
    <source>
        <dbReference type="ARBA" id="ARBA00022679"/>
    </source>
</evidence>
<gene>
    <name evidence="9" type="primary">mptB</name>
    <name evidence="9" type="ORF">IRY30_05790</name>
</gene>
<evidence type="ECO:0000313" key="10">
    <source>
        <dbReference type="Proteomes" id="UP000635902"/>
    </source>
</evidence>
<evidence type="ECO:0000256" key="7">
    <source>
        <dbReference type="ARBA" id="ARBA00043987"/>
    </source>
</evidence>
<comment type="subcellular location">
    <subcellularLocation>
        <location evidence="1">Membrane</location>
        <topology evidence="1">Multi-pass membrane protein</topology>
    </subcellularLocation>
</comment>
<feature type="transmembrane region" description="Helical" evidence="8">
    <location>
        <begin position="72"/>
        <end position="94"/>
    </location>
</feature>
<accession>A0ABR9ZJI1</accession>
<dbReference type="InterPro" id="IPR049829">
    <property type="entry name" value="MptA/B-like"/>
</dbReference>